<reference evidence="2" key="1">
    <citation type="submission" date="2022-11" db="UniProtKB">
        <authorList>
            <consortium name="WormBaseParasite"/>
        </authorList>
    </citation>
    <scope>IDENTIFICATION</scope>
</reference>
<accession>A0A915J5C1</accession>
<name>A0A915J5C1_ROMCU</name>
<dbReference type="Proteomes" id="UP000887565">
    <property type="component" value="Unplaced"/>
</dbReference>
<sequence>MNHYESSFQSWRLSIHTILHRWDDSYRKHISANQPFTSFGPRKFVLSRRTIAELVDIVQWSATNSDYRTVSSIYRRSSVVGLSKLTASPSKSYKIPSYGNAVVSFKDFAIHSYHELPCETSNKISRRTINSKSKSTLNPTSRLLNHARFCGSRLKQPLVYENFERVCTRTKQDLEVEYRKDAFCTNGYEAIVRLVQVFEETLCTGFF</sequence>
<proteinExistence type="predicted"/>
<keyword evidence="1" id="KW-1185">Reference proteome</keyword>
<protein>
    <submittedName>
        <fullName evidence="2">Uncharacterized protein</fullName>
    </submittedName>
</protein>
<dbReference type="WBParaSite" id="nRc.2.0.1.t21631-RA">
    <property type="protein sequence ID" value="nRc.2.0.1.t21631-RA"/>
    <property type="gene ID" value="nRc.2.0.1.g21631"/>
</dbReference>
<evidence type="ECO:0000313" key="1">
    <source>
        <dbReference type="Proteomes" id="UP000887565"/>
    </source>
</evidence>
<dbReference type="AlphaFoldDB" id="A0A915J5C1"/>
<organism evidence="1 2">
    <name type="scientific">Romanomermis culicivorax</name>
    <name type="common">Nematode worm</name>
    <dbReference type="NCBI Taxonomy" id="13658"/>
    <lineage>
        <taxon>Eukaryota</taxon>
        <taxon>Metazoa</taxon>
        <taxon>Ecdysozoa</taxon>
        <taxon>Nematoda</taxon>
        <taxon>Enoplea</taxon>
        <taxon>Dorylaimia</taxon>
        <taxon>Mermithida</taxon>
        <taxon>Mermithoidea</taxon>
        <taxon>Mermithidae</taxon>
        <taxon>Romanomermis</taxon>
    </lineage>
</organism>
<evidence type="ECO:0000313" key="2">
    <source>
        <dbReference type="WBParaSite" id="nRc.2.0.1.t21631-RA"/>
    </source>
</evidence>